<comment type="caution">
    <text evidence="4">The sequence shown here is derived from an EMBL/GenBank/DDBJ whole genome shotgun (WGS) entry which is preliminary data.</text>
</comment>
<dbReference type="Proteomes" id="UP000524237">
    <property type="component" value="Unassembled WGS sequence"/>
</dbReference>
<evidence type="ECO:0000313" key="5">
    <source>
        <dbReference type="Proteomes" id="UP000524237"/>
    </source>
</evidence>
<feature type="domain" description="BD-FAE-like" evidence="3">
    <location>
        <begin position="83"/>
        <end position="283"/>
    </location>
</feature>
<dbReference type="RefSeq" id="WP_182484653.1">
    <property type="nucleotide sequence ID" value="NZ_JACGWU010000003.1"/>
</dbReference>
<keyword evidence="2" id="KW-0812">Transmembrane</keyword>
<dbReference type="EMBL" id="JACGWU010000003">
    <property type="protein sequence ID" value="MBA8829211.1"/>
    <property type="molecule type" value="Genomic_DNA"/>
</dbReference>
<keyword evidence="2" id="KW-0472">Membrane</keyword>
<proteinExistence type="predicted"/>
<evidence type="ECO:0000259" key="3">
    <source>
        <dbReference type="Pfam" id="PF20434"/>
    </source>
</evidence>
<dbReference type="AlphaFoldDB" id="A0A7W3JTY0"/>
<dbReference type="InterPro" id="IPR049492">
    <property type="entry name" value="BD-FAE-like_dom"/>
</dbReference>
<organism evidence="4 5">
    <name type="scientific">Alpinimonas psychrophila</name>
    <dbReference type="NCBI Taxonomy" id="748908"/>
    <lineage>
        <taxon>Bacteria</taxon>
        <taxon>Bacillati</taxon>
        <taxon>Actinomycetota</taxon>
        <taxon>Actinomycetes</taxon>
        <taxon>Micrococcales</taxon>
        <taxon>Microbacteriaceae</taxon>
        <taxon>Alpinimonas</taxon>
    </lineage>
</organism>
<dbReference type="Pfam" id="PF20434">
    <property type="entry name" value="BD-FAE"/>
    <property type="match status" value="1"/>
</dbReference>
<dbReference type="SUPFAM" id="SSF53474">
    <property type="entry name" value="alpha/beta-Hydrolases"/>
    <property type="match status" value="1"/>
</dbReference>
<evidence type="ECO:0000313" key="4">
    <source>
        <dbReference type="EMBL" id="MBA8829211.1"/>
    </source>
</evidence>
<reference evidence="4 5" key="1">
    <citation type="submission" date="2020-07" db="EMBL/GenBank/DDBJ databases">
        <title>Sequencing the genomes of 1000 actinobacteria strains.</title>
        <authorList>
            <person name="Klenk H.-P."/>
        </authorList>
    </citation>
    <scope>NUCLEOTIDE SEQUENCE [LARGE SCALE GENOMIC DNA]</scope>
    <source>
        <strain evidence="4 5">DSM 23737</strain>
    </source>
</reference>
<dbReference type="InterPro" id="IPR029058">
    <property type="entry name" value="AB_hydrolase_fold"/>
</dbReference>
<dbReference type="PANTHER" id="PTHR48081:SF6">
    <property type="entry name" value="PEPTIDASE S9 PROLYL OLIGOPEPTIDASE CATALYTIC DOMAIN-CONTAINING PROTEIN"/>
    <property type="match status" value="1"/>
</dbReference>
<evidence type="ECO:0000256" key="1">
    <source>
        <dbReference type="ARBA" id="ARBA00022801"/>
    </source>
</evidence>
<evidence type="ECO:0000256" key="2">
    <source>
        <dbReference type="SAM" id="Phobius"/>
    </source>
</evidence>
<keyword evidence="1" id="KW-0378">Hydrolase</keyword>
<dbReference type="InterPro" id="IPR050300">
    <property type="entry name" value="GDXG_lipolytic_enzyme"/>
</dbReference>
<feature type="transmembrane region" description="Helical" evidence="2">
    <location>
        <begin position="12"/>
        <end position="34"/>
    </location>
</feature>
<keyword evidence="2" id="KW-1133">Transmembrane helix</keyword>
<keyword evidence="5" id="KW-1185">Reference proteome</keyword>
<dbReference type="Gene3D" id="3.40.50.1820">
    <property type="entry name" value="alpha/beta hydrolase"/>
    <property type="match status" value="1"/>
</dbReference>
<name>A0A7W3JTY0_9MICO</name>
<accession>A0A7W3JTY0</accession>
<dbReference type="GO" id="GO:0016787">
    <property type="term" value="F:hydrolase activity"/>
    <property type="evidence" value="ECO:0007669"/>
    <property type="project" value="UniProtKB-KW"/>
</dbReference>
<sequence>MSKIRRPLLRRPGFVWPVSIIAGLLIVTVVAFTVSPWPGALIIRKVFTNGAEKVAGIMEPFAPDNVTSILDVQYGTGDSFTTMDVFYPNGTTTAQGTVIWTHGGAWISGNKLTDRTYFQLLASHGYTVVGLNYTYGPEAVYPTAVFQLNTAHQFILDHAAEYHVDSTRIVLAGDSAGAQLSSQMAAIITNPAYATEVGITPALKPSELKGVVLNCGIYEMTSLIGSKGLLGWGDDISMWAYTGDRDLANSPALAQMSSIRYVTADFPPTYISGGNADPLTEMESVPMAATLTSLGVDVTTLFWPTDYTPPLPHEYQFRLNLDAAQTALTETLAFLAKEIG</sequence>
<protein>
    <submittedName>
        <fullName evidence="4">Acetyl esterase/lipase</fullName>
    </submittedName>
</protein>
<gene>
    <name evidence="4" type="ORF">FB555_001314</name>
</gene>
<dbReference type="PANTHER" id="PTHR48081">
    <property type="entry name" value="AB HYDROLASE SUPERFAMILY PROTEIN C4A8.06C"/>
    <property type="match status" value="1"/>
</dbReference>